<dbReference type="InterPro" id="IPR052686">
    <property type="entry name" value="CAGE1_homolog"/>
</dbReference>
<evidence type="ECO:0000313" key="3">
    <source>
        <dbReference type="RefSeq" id="XP_067146933.1"/>
    </source>
</evidence>
<protein>
    <submittedName>
        <fullName evidence="3">Cancer-associated gene 1 protein</fullName>
    </submittedName>
</protein>
<dbReference type="PANTHER" id="PTHR36864:SF1">
    <property type="entry name" value="CANCER-ASSOCIATED GENE 1 PROTEIN"/>
    <property type="match status" value="1"/>
</dbReference>
<proteinExistence type="predicted"/>
<evidence type="ECO:0000313" key="2">
    <source>
        <dbReference type="Proteomes" id="UP001652627"/>
    </source>
</evidence>
<sequence length="344" mass="38732">MQNPEGGKDADCQLCEGAHVPEPVLENLTGDSLQKTTSPSLRNTCHESNRPLCVASWNESSDVDTMFIPEKEFIGKEPAHQTRIPGWLEENMKGEDTIKKALWESEKEKVSLSEQLSVKSLVSPHEKPFVEMGESLLDCIIKESPIKDVSYFLTQPHGSLFKIYPSFGTEELFSGEDNLNLAGKAPSPKGNMDVTSSVLSDLPQKNLKSGKDCLSTFNVQRVSQMLSKVCNILALADGHIMCQDTDHLSVIEHNRKNEAIVQLQEEVKNLTLKKKTLEKKIEKLKNHLELKEEECKRLTGENDKLHEDLRSMTLKVVSYEKIIACPDERLGSSQIPQFKRFKIK</sequence>
<reference evidence="2" key="1">
    <citation type="submission" date="2025-05" db="UniProtKB">
        <authorList>
            <consortium name="RefSeq"/>
        </authorList>
    </citation>
    <scope>NUCLEOTIDE SEQUENCE [LARGE SCALE GENOMIC DNA]</scope>
</reference>
<name>A0ABM4E2J0_9AVES</name>
<keyword evidence="1" id="KW-0175">Coiled coil</keyword>
<dbReference type="Proteomes" id="UP001652627">
    <property type="component" value="Chromosome 2"/>
</dbReference>
<feature type="coiled-coil region" evidence="1">
    <location>
        <begin position="253"/>
        <end position="308"/>
    </location>
</feature>
<dbReference type="GeneID" id="106483775"/>
<evidence type="ECO:0000256" key="1">
    <source>
        <dbReference type="SAM" id="Coils"/>
    </source>
</evidence>
<organism evidence="2 3">
    <name type="scientific">Apteryx mantelli</name>
    <name type="common">North Island brown kiwi</name>
    <dbReference type="NCBI Taxonomy" id="2696672"/>
    <lineage>
        <taxon>Eukaryota</taxon>
        <taxon>Metazoa</taxon>
        <taxon>Chordata</taxon>
        <taxon>Craniata</taxon>
        <taxon>Vertebrata</taxon>
        <taxon>Euteleostomi</taxon>
        <taxon>Archelosauria</taxon>
        <taxon>Archosauria</taxon>
        <taxon>Dinosauria</taxon>
        <taxon>Saurischia</taxon>
        <taxon>Theropoda</taxon>
        <taxon>Coelurosauria</taxon>
        <taxon>Aves</taxon>
        <taxon>Palaeognathae</taxon>
        <taxon>Apterygiformes</taxon>
        <taxon>Apterygidae</taxon>
        <taxon>Apteryx</taxon>
    </lineage>
</organism>
<keyword evidence="2" id="KW-1185">Reference proteome</keyword>
<gene>
    <name evidence="3" type="primary">CAGE1</name>
</gene>
<dbReference type="PANTHER" id="PTHR36864">
    <property type="entry name" value="CANCER-ASSOCIATED GENE 1 PROTEIN"/>
    <property type="match status" value="1"/>
</dbReference>
<reference evidence="3" key="2">
    <citation type="submission" date="2025-08" db="UniProtKB">
        <authorList>
            <consortium name="RefSeq"/>
        </authorList>
    </citation>
    <scope>IDENTIFICATION</scope>
    <source>
        <tissue evidence="3">Blood</tissue>
    </source>
</reference>
<accession>A0ABM4E2J0</accession>
<dbReference type="RefSeq" id="XP_067146933.1">
    <property type="nucleotide sequence ID" value="XM_067290832.1"/>
</dbReference>